<dbReference type="RefSeq" id="WP_263544889.1">
    <property type="nucleotide sequence ID" value="NZ_JAOVZO020000014.1"/>
</dbReference>
<proteinExistence type="predicted"/>
<comment type="caution">
    <text evidence="2">The sequence shown here is derived from an EMBL/GenBank/DDBJ whole genome shotgun (WGS) entry which is preliminary data.</text>
</comment>
<evidence type="ECO:0000313" key="3">
    <source>
        <dbReference type="Proteomes" id="UP001139971"/>
    </source>
</evidence>
<keyword evidence="1" id="KW-0732">Signal</keyword>
<organism evidence="2 3">
    <name type="scientific">Tahibacter soli</name>
    <dbReference type="NCBI Taxonomy" id="2983605"/>
    <lineage>
        <taxon>Bacteria</taxon>
        <taxon>Pseudomonadati</taxon>
        <taxon>Pseudomonadota</taxon>
        <taxon>Gammaproteobacteria</taxon>
        <taxon>Lysobacterales</taxon>
        <taxon>Rhodanobacteraceae</taxon>
        <taxon>Tahibacter</taxon>
    </lineage>
</organism>
<feature type="signal peptide" evidence="1">
    <location>
        <begin position="1"/>
        <end position="30"/>
    </location>
</feature>
<dbReference type="Proteomes" id="UP001139971">
    <property type="component" value="Unassembled WGS sequence"/>
</dbReference>
<protein>
    <submittedName>
        <fullName evidence="2">Uncharacterized protein</fullName>
    </submittedName>
</protein>
<keyword evidence="3" id="KW-1185">Reference proteome</keyword>
<evidence type="ECO:0000256" key="1">
    <source>
        <dbReference type="SAM" id="SignalP"/>
    </source>
</evidence>
<sequence>MNRVEAASLSIAVRFVVASFCAAGVSTAVANDGATPASIDGMPAWVATLSTTRWTELPTPVFDAWVRANLVPSGGYYGSNPIGSVRDAYSNPLFDPAGKTYYLAGGGHNDGSLNAVFKFDAATLSYGIAVPPTPPSAYPPAFNTTQAAIVYPSGATTGWFQSAATLSDPRDLPYAAPFPARRAMHAYSGMTFRDGKISFYYQSTVGDADVVNRTWTNLRQQTYGAQLNAISPSLGSANDYLQDGLAAATDPVSGKGWVSLNSGSAGINARSHLMRIEPSTQTIERLVGAPNVSWGSPSMAFIGRELYGVTSRQSPGNPNVSLANGGFHFDTSVDAPTAKAFAIVGDVPSWSNGSPRQETVPVFSDDVSIWMWNYVSEPDALYRIDVTPTGGSGTGADPQLLRSTRIALDASGIPPVALTYKLDYIREWGVVMILPSATTKWWAIKVDRRLGDAIFANGFEVP</sequence>
<accession>A0A9X4BHT1</accession>
<feature type="chain" id="PRO_5040782089" evidence="1">
    <location>
        <begin position="31"/>
        <end position="462"/>
    </location>
</feature>
<dbReference type="EMBL" id="JAOVZO020000014">
    <property type="protein sequence ID" value="MDC8012778.1"/>
    <property type="molecule type" value="Genomic_DNA"/>
</dbReference>
<evidence type="ECO:0000313" key="2">
    <source>
        <dbReference type="EMBL" id="MDC8012778.1"/>
    </source>
</evidence>
<reference evidence="2" key="1">
    <citation type="submission" date="2023-02" db="EMBL/GenBank/DDBJ databases">
        <title>Tahibacter soli sp. nov. isolated from soil.</title>
        <authorList>
            <person name="Baek J.H."/>
            <person name="Lee J.K."/>
            <person name="Choi D.G."/>
            <person name="Jeon C.O."/>
        </authorList>
    </citation>
    <scope>NUCLEOTIDE SEQUENCE</scope>
    <source>
        <strain evidence="2">BL</strain>
    </source>
</reference>
<dbReference type="AlphaFoldDB" id="A0A9X4BHT1"/>
<name>A0A9X4BHT1_9GAMM</name>
<gene>
    <name evidence="2" type="ORF">OD750_009485</name>
</gene>